<comment type="caution">
    <text evidence="9">The sequence shown here is derived from an EMBL/GenBank/DDBJ whole genome shotgun (WGS) entry which is preliminary data.</text>
</comment>
<keyword evidence="10" id="KW-1185">Reference proteome</keyword>
<dbReference type="Gene3D" id="1.20.1250.20">
    <property type="entry name" value="MFS general substrate transporter like domains"/>
    <property type="match status" value="1"/>
</dbReference>
<evidence type="ECO:0000259" key="8">
    <source>
        <dbReference type="PROSITE" id="PS50850"/>
    </source>
</evidence>
<comment type="subcellular location">
    <subcellularLocation>
        <location evidence="1">Membrane</location>
        <topology evidence="1">Multi-pass membrane protein</topology>
    </subcellularLocation>
</comment>
<keyword evidence="5 7" id="KW-0472">Membrane</keyword>
<evidence type="ECO:0000256" key="3">
    <source>
        <dbReference type="ARBA" id="ARBA00022692"/>
    </source>
</evidence>
<dbReference type="PANTHER" id="PTHR23504:SF15">
    <property type="entry name" value="MAJOR FACILITATOR SUPERFAMILY (MFS) PROFILE DOMAIN-CONTAINING PROTEIN"/>
    <property type="match status" value="1"/>
</dbReference>
<evidence type="ECO:0000256" key="2">
    <source>
        <dbReference type="ARBA" id="ARBA00022448"/>
    </source>
</evidence>
<reference evidence="9 10" key="1">
    <citation type="submission" date="2024-01" db="EMBL/GenBank/DDBJ databases">
        <title>A draft genome for the cacao thread blight pathogen Marasmiellus scandens.</title>
        <authorList>
            <person name="Baruah I.K."/>
            <person name="Leung J."/>
            <person name="Bukari Y."/>
            <person name="Amoako-Attah I."/>
            <person name="Meinhardt L.W."/>
            <person name="Bailey B.A."/>
            <person name="Cohen S.P."/>
        </authorList>
    </citation>
    <scope>NUCLEOTIDE SEQUENCE [LARGE SCALE GENOMIC DNA]</scope>
    <source>
        <strain evidence="9 10">GH-19</strain>
    </source>
</reference>
<feature type="transmembrane region" description="Helical" evidence="7">
    <location>
        <begin position="165"/>
        <end position="189"/>
    </location>
</feature>
<dbReference type="InterPro" id="IPR020846">
    <property type="entry name" value="MFS_dom"/>
</dbReference>
<keyword evidence="4 7" id="KW-1133">Transmembrane helix</keyword>
<gene>
    <name evidence="9" type="ORF">VKT23_008372</name>
</gene>
<dbReference type="Proteomes" id="UP001498398">
    <property type="component" value="Unassembled WGS sequence"/>
</dbReference>
<feature type="transmembrane region" description="Helical" evidence="7">
    <location>
        <begin position="108"/>
        <end position="127"/>
    </location>
</feature>
<feature type="transmembrane region" description="Helical" evidence="7">
    <location>
        <begin position="432"/>
        <end position="450"/>
    </location>
</feature>
<sequence>MSSTIEAERVDDVDEETPLLQSPSPTQRTPLPWGQFWIVICLQLAEPLTSQVVAPFAPQLVRDMDVTHGDERSVGTYVGLLIATFWLAQSMTVLHWSRLSDHIGRKPVILSGLAGLSLSMYSFGLSTSFRGFMISRTMTGILNGNIGVLKSMIAELTDSTNIAQAYAYTPIAWTGGGLIAPLAGGLLAHPAEQYPSLFGNSQFLKKHPYFLPSAVPATFAIFGWFLAFFLLKETLESPQPIWQIFRSHKQQVDQDAMVSSGPRPTDEDERPVPFRRLLTSNVLLVVANYALLSLVDVTFRGIHPLFLSTPVYLGGLELPPSIIGRCVAVFGLCNGLVEVLFFAWMHDTRGPKFTFLFGVVSGIPTFALFPIISLAAKAYGRNLLVWVLVGLQIAFSSLMSFSFGAIFIYIANSAPNRASLGMTNGLNQMTVGLTRAIGPAVSNSLFSVSIKNNYLGGYMVYAVLIGSACLAIVVGSTLPNQRSR</sequence>
<feature type="transmembrane region" description="Helical" evidence="7">
    <location>
        <begin position="385"/>
        <end position="411"/>
    </location>
</feature>
<feature type="compositionally biased region" description="Basic and acidic residues" evidence="6">
    <location>
        <begin position="1"/>
        <end position="10"/>
    </location>
</feature>
<feature type="transmembrane region" description="Helical" evidence="7">
    <location>
        <begin position="355"/>
        <end position="379"/>
    </location>
</feature>
<evidence type="ECO:0000313" key="9">
    <source>
        <dbReference type="EMBL" id="KAK7461940.1"/>
    </source>
</evidence>
<accession>A0ABR1JJ72</accession>
<name>A0ABR1JJ72_9AGAR</name>
<dbReference type="Pfam" id="PF07690">
    <property type="entry name" value="MFS_1"/>
    <property type="match status" value="1"/>
</dbReference>
<feature type="transmembrane region" description="Helical" evidence="7">
    <location>
        <begin position="322"/>
        <end position="343"/>
    </location>
</feature>
<dbReference type="InterPro" id="IPR011701">
    <property type="entry name" value="MFS"/>
</dbReference>
<keyword evidence="3 7" id="KW-0812">Transmembrane</keyword>
<evidence type="ECO:0000256" key="1">
    <source>
        <dbReference type="ARBA" id="ARBA00004141"/>
    </source>
</evidence>
<keyword evidence="2" id="KW-0813">Transport</keyword>
<evidence type="ECO:0000313" key="10">
    <source>
        <dbReference type="Proteomes" id="UP001498398"/>
    </source>
</evidence>
<feature type="transmembrane region" description="Helical" evidence="7">
    <location>
        <begin position="209"/>
        <end position="231"/>
    </location>
</feature>
<dbReference type="SUPFAM" id="SSF103473">
    <property type="entry name" value="MFS general substrate transporter"/>
    <property type="match status" value="1"/>
</dbReference>
<feature type="transmembrane region" description="Helical" evidence="7">
    <location>
        <begin position="456"/>
        <end position="478"/>
    </location>
</feature>
<dbReference type="PROSITE" id="PS50850">
    <property type="entry name" value="MFS"/>
    <property type="match status" value="1"/>
</dbReference>
<evidence type="ECO:0000256" key="4">
    <source>
        <dbReference type="ARBA" id="ARBA00022989"/>
    </source>
</evidence>
<dbReference type="EMBL" id="JBANRG010000012">
    <property type="protein sequence ID" value="KAK7461940.1"/>
    <property type="molecule type" value="Genomic_DNA"/>
</dbReference>
<protein>
    <recommendedName>
        <fullName evidence="8">Major facilitator superfamily (MFS) profile domain-containing protein</fullName>
    </recommendedName>
</protein>
<dbReference type="InterPro" id="IPR036259">
    <property type="entry name" value="MFS_trans_sf"/>
</dbReference>
<feature type="domain" description="Major facilitator superfamily (MFS) profile" evidence="8">
    <location>
        <begin position="35"/>
        <end position="483"/>
    </location>
</feature>
<dbReference type="PANTHER" id="PTHR23504">
    <property type="entry name" value="MAJOR FACILITATOR SUPERFAMILY DOMAIN-CONTAINING PROTEIN 10"/>
    <property type="match status" value="1"/>
</dbReference>
<feature type="transmembrane region" description="Helical" evidence="7">
    <location>
        <begin position="282"/>
        <end position="302"/>
    </location>
</feature>
<evidence type="ECO:0000256" key="6">
    <source>
        <dbReference type="SAM" id="MobiDB-lite"/>
    </source>
</evidence>
<feature type="transmembrane region" description="Helical" evidence="7">
    <location>
        <begin position="74"/>
        <end position="96"/>
    </location>
</feature>
<organism evidence="9 10">
    <name type="scientific">Marasmiellus scandens</name>
    <dbReference type="NCBI Taxonomy" id="2682957"/>
    <lineage>
        <taxon>Eukaryota</taxon>
        <taxon>Fungi</taxon>
        <taxon>Dikarya</taxon>
        <taxon>Basidiomycota</taxon>
        <taxon>Agaricomycotina</taxon>
        <taxon>Agaricomycetes</taxon>
        <taxon>Agaricomycetidae</taxon>
        <taxon>Agaricales</taxon>
        <taxon>Marasmiineae</taxon>
        <taxon>Omphalotaceae</taxon>
        <taxon>Marasmiellus</taxon>
    </lineage>
</organism>
<evidence type="ECO:0000256" key="5">
    <source>
        <dbReference type="ARBA" id="ARBA00023136"/>
    </source>
</evidence>
<feature type="region of interest" description="Disordered" evidence="6">
    <location>
        <begin position="1"/>
        <end position="26"/>
    </location>
</feature>
<evidence type="ECO:0000256" key="7">
    <source>
        <dbReference type="SAM" id="Phobius"/>
    </source>
</evidence>
<proteinExistence type="predicted"/>